<evidence type="ECO:0000256" key="7">
    <source>
        <dbReference type="ARBA" id="ARBA00023002"/>
    </source>
</evidence>
<name>A0A9E5DBJ5_9EURY</name>
<dbReference type="Pfam" id="PF00037">
    <property type="entry name" value="Fer4"/>
    <property type="match status" value="1"/>
</dbReference>
<dbReference type="Gene3D" id="3.30.70.20">
    <property type="match status" value="2"/>
</dbReference>
<evidence type="ECO:0000256" key="4">
    <source>
        <dbReference type="ARBA" id="ARBA00022630"/>
    </source>
</evidence>
<dbReference type="EC" id="1.8.-.-" evidence="10"/>
<organism evidence="12 13">
    <name type="scientific">Methanococcoides seepicolus</name>
    <dbReference type="NCBI Taxonomy" id="2828780"/>
    <lineage>
        <taxon>Archaea</taxon>
        <taxon>Methanobacteriati</taxon>
        <taxon>Methanobacteriota</taxon>
        <taxon>Stenosarchaea group</taxon>
        <taxon>Methanomicrobia</taxon>
        <taxon>Methanosarcinales</taxon>
        <taxon>Methanosarcinaceae</taxon>
        <taxon>Methanococcoides</taxon>
    </lineage>
</organism>
<evidence type="ECO:0000313" key="12">
    <source>
        <dbReference type="EMBL" id="MCM1986997.1"/>
    </source>
</evidence>
<feature type="domain" description="4Fe-4S ferredoxin-type" evidence="11">
    <location>
        <begin position="234"/>
        <end position="264"/>
    </location>
</feature>
<comment type="function">
    <text evidence="10">Part of a complex that catalyzes the reversible reduction of CoM-S-S-CoB to the thiol-coenzymes H-S-CoM (coenzyme M) and H-S-CoB (coenzyme B).</text>
</comment>
<accession>A0A9E5DBJ5</accession>
<dbReference type="Gene3D" id="3.40.50.720">
    <property type="entry name" value="NAD(P)-binding Rossmann-like Domain"/>
    <property type="match status" value="1"/>
</dbReference>
<reference evidence="12" key="1">
    <citation type="journal article" date="2021" name="mSystems">
        <title>Bacteria and Archaea Synergistically Convert Glycine Betaine to Biogenic Methane in the Formosa Cold Seep of the South China Sea.</title>
        <authorList>
            <person name="Li L."/>
            <person name="Zhang W."/>
            <person name="Zhang S."/>
            <person name="Song L."/>
            <person name="Sun Q."/>
            <person name="Zhang H."/>
            <person name="Xiang H."/>
            <person name="Dong X."/>
        </authorList>
    </citation>
    <scope>NUCLEOTIDE SEQUENCE</scope>
    <source>
        <strain evidence="12">LLY</strain>
    </source>
</reference>
<dbReference type="GO" id="GO:0051539">
    <property type="term" value="F:4 iron, 4 sulfur cluster binding"/>
    <property type="evidence" value="ECO:0007669"/>
    <property type="project" value="UniProtKB-UniRule"/>
</dbReference>
<dbReference type="SUPFAM" id="SSF54862">
    <property type="entry name" value="4Fe-4S ferredoxins"/>
    <property type="match status" value="1"/>
</dbReference>
<dbReference type="PANTHER" id="PTHR43498:SF1">
    <property type="entry name" value="COB--COM HETERODISULFIDE REDUCTASE IRON-SULFUR SUBUNIT A"/>
    <property type="match status" value="1"/>
</dbReference>
<gene>
    <name evidence="12" type="ORF">KDK67_08345</name>
</gene>
<dbReference type="Pfam" id="PF12831">
    <property type="entry name" value="FAD_oxidored"/>
    <property type="match status" value="1"/>
</dbReference>
<evidence type="ECO:0000256" key="3">
    <source>
        <dbReference type="ARBA" id="ARBA00022485"/>
    </source>
</evidence>
<dbReference type="InterPro" id="IPR017896">
    <property type="entry name" value="4Fe4S_Fe-S-bd"/>
</dbReference>
<dbReference type="Gene3D" id="3.50.50.60">
    <property type="entry name" value="FAD/NAD(P)-binding domain"/>
    <property type="match status" value="1"/>
</dbReference>
<dbReference type="PROSITE" id="PS00198">
    <property type="entry name" value="4FE4S_FER_1"/>
    <property type="match status" value="2"/>
</dbReference>
<evidence type="ECO:0000256" key="8">
    <source>
        <dbReference type="ARBA" id="ARBA00023004"/>
    </source>
</evidence>
<proteinExistence type="inferred from homology"/>
<feature type="domain" description="4Fe-4S ferredoxin-type" evidence="11">
    <location>
        <begin position="282"/>
        <end position="311"/>
    </location>
</feature>
<comment type="pathway">
    <text evidence="10">Cofactor metabolism; coenzyme M-coenzyme B heterodisulfide reduction; coenzyme B and coenzyme M from coenzyme M-coenzyme B heterodisulfide: step 1/1.</text>
</comment>
<dbReference type="Proteomes" id="UP001056766">
    <property type="component" value="Unassembled WGS sequence"/>
</dbReference>
<keyword evidence="7 10" id="KW-0560">Oxidoreductase</keyword>
<keyword evidence="8 10" id="KW-0408">Iron</keyword>
<evidence type="ECO:0000256" key="9">
    <source>
        <dbReference type="ARBA" id="ARBA00023014"/>
    </source>
</evidence>
<comment type="subunit">
    <text evidence="10">The ferredoxin:CoB-CoM heterodisulfide reductase is composed of three subunits; HdrA, HdrB and HdrC.</text>
</comment>
<evidence type="ECO:0000313" key="13">
    <source>
        <dbReference type="Proteomes" id="UP001056766"/>
    </source>
</evidence>
<dbReference type="PANTHER" id="PTHR43498">
    <property type="entry name" value="FERREDOXIN:COB-COM HETERODISULFIDE REDUCTASE SUBUNIT A"/>
    <property type="match status" value="1"/>
</dbReference>
<protein>
    <recommendedName>
        <fullName evidence="10">CoB--CoM heterodisulfide reductase iron-sulfur subunit A</fullName>
        <ecNumber evidence="10">1.8.-.-</ecNumber>
    </recommendedName>
</protein>
<dbReference type="AlphaFoldDB" id="A0A9E5DBJ5"/>
<reference evidence="12" key="2">
    <citation type="submission" date="2021-04" db="EMBL/GenBank/DDBJ databases">
        <authorList>
            <person name="Dong X."/>
        </authorList>
    </citation>
    <scope>NUCLEOTIDE SEQUENCE</scope>
    <source>
        <strain evidence="12">LLY</strain>
    </source>
</reference>
<keyword evidence="3 10" id="KW-0004">4Fe-4S</keyword>
<evidence type="ECO:0000256" key="10">
    <source>
        <dbReference type="RuleBase" id="RU366072"/>
    </source>
</evidence>
<keyword evidence="13" id="KW-1185">Reference proteome</keyword>
<dbReference type="InterPro" id="IPR039650">
    <property type="entry name" value="HdrA-like"/>
</dbReference>
<evidence type="ECO:0000259" key="11">
    <source>
        <dbReference type="PROSITE" id="PS51379"/>
    </source>
</evidence>
<keyword evidence="4 10" id="KW-0285">Flavoprotein</keyword>
<comment type="cofactor">
    <cofactor evidence="10">
        <name>[4Fe-4S] cluster</name>
        <dbReference type="ChEBI" id="CHEBI:49883"/>
    </cofactor>
</comment>
<comment type="cofactor">
    <cofactor evidence="1 10">
        <name>FAD</name>
        <dbReference type="ChEBI" id="CHEBI:57692"/>
    </cofactor>
</comment>
<evidence type="ECO:0000256" key="5">
    <source>
        <dbReference type="ARBA" id="ARBA00022723"/>
    </source>
</evidence>
<sequence>MRIGVYICHCGLNIASVINMDALHEKVEPMEGVELVRDIQFMCSDVGQDALMDDIEEHDIDRVLVAACTPKLHENTFKKVLERAGLNTYLLEIVNIREQCSWVHMDHHDMATQKAFDLIKMGVAKLSLLEPLQIRKTKANKDVLVIGGGVAGIEAALTLADSGTHVHMVEKEPTIGGKMALLNEVFPTNDCSICVLAPKMTDVQNHPNIDLFTYSEIKDISGSVGNFTVKGIQNPRYVIIDNCKGCIDECSRVCPVDISNPFDSGLGKTKAINMPIPQAIPQTAFINNDYCVGCGLCKQACPADAIDFNMKEEEFTFTVGAVIVATGYQGFDAKRKEEYGYGVFPDVLTNMELERLLNASGPTRGKVVVPSTKVTPKKVAFIQCVGSRDETVGNPYCSRVCCMSSMKNAQMIKERYPDTEVTIHYIDIRAAGEMYEEYYVRSQLMGIDFIRGKVAEIQIDTQGKMLLRYEDTLECAVCEENYDLVILATGMEPSNTTEPIARTLNLTKRTDRFLSIAHPKMRPVDAHINGVFIAGCASGPKEIQVSIAQGSASAARSTRLLAKGELENDPFSAYVDAEKCIGCRMCEDTCNFNTIRVIDGKAVVDEISCQTCGSCSASCPVDAIDMPHSTDAQIKAQIRAALEVKDEFPLIIAFLCNWCSYASADLAGTSRIQYPTNVRIIKVMCAGRVDPDFVLEALQGGADGVIVAGCRLNECHYIIGNYDAKHRMDNLKEVLEEIGLDQRRLRVEWISAAEGERFAKTIADYVDELTELGPVGSELPGGDANE</sequence>
<keyword evidence="6 10" id="KW-0274">FAD</keyword>
<dbReference type="PROSITE" id="PS51379">
    <property type="entry name" value="4FE4S_FER_2"/>
    <property type="match status" value="4"/>
</dbReference>
<dbReference type="InterPro" id="IPR017900">
    <property type="entry name" value="4Fe4S_Fe_S_CS"/>
</dbReference>
<dbReference type="RefSeq" id="WP_250868348.1">
    <property type="nucleotide sequence ID" value="NZ_JAGSOI010000031.1"/>
</dbReference>
<dbReference type="GO" id="GO:0046872">
    <property type="term" value="F:metal ion binding"/>
    <property type="evidence" value="ECO:0007669"/>
    <property type="project" value="UniProtKB-KW"/>
</dbReference>
<keyword evidence="9 10" id="KW-0411">Iron-sulfur</keyword>
<evidence type="ECO:0000256" key="2">
    <source>
        <dbReference type="ARBA" id="ARBA00006561"/>
    </source>
</evidence>
<dbReference type="InterPro" id="IPR003813">
    <property type="entry name" value="MvhD/FlpD"/>
</dbReference>
<comment type="similarity">
    <text evidence="2 10">Belongs to the HdrA family.</text>
</comment>
<dbReference type="EMBL" id="JAGSOI010000031">
    <property type="protein sequence ID" value="MCM1986997.1"/>
    <property type="molecule type" value="Genomic_DNA"/>
</dbReference>
<comment type="caution">
    <text evidence="12">The sequence shown here is derived from an EMBL/GenBank/DDBJ whole genome shotgun (WGS) entry which is preliminary data.</text>
</comment>
<feature type="domain" description="4Fe-4S ferredoxin-type" evidence="11">
    <location>
        <begin position="571"/>
        <end position="599"/>
    </location>
</feature>
<dbReference type="SUPFAM" id="SSF51905">
    <property type="entry name" value="FAD/NAD(P)-binding domain"/>
    <property type="match status" value="1"/>
</dbReference>
<keyword evidence="5 10" id="KW-0479">Metal-binding</keyword>
<dbReference type="Pfam" id="PF02662">
    <property type="entry name" value="FlpD"/>
    <property type="match status" value="1"/>
</dbReference>
<dbReference type="GO" id="GO:0016491">
    <property type="term" value="F:oxidoreductase activity"/>
    <property type="evidence" value="ECO:0007669"/>
    <property type="project" value="UniProtKB-UniRule"/>
</dbReference>
<evidence type="ECO:0000256" key="6">
    <source>
        <dbReference type="ARBA" id="ARBA00022827"/>
    </source>
</evidence>
<feature type="domain" description="4Fe-4S ferredoxin-type" evidence="11">
    <location>
        <begin position="600"/>
        <end position="629"/>
    </location>
</feature>
<dbReference type="InterPro" id="IPR036188">
    <property type="entry name" value="FAD/NAD-bd_sf"/>
</dbReference>
<evidence type="ECO:0000256" key="1">
    <source>
        <dbReference type="ARBA" id="ARBA00001974"/>
    </source>
</evidence>
<dbReference type="NCBIfam" id="NF040770">
    <property type="entry name" value="hetero_SS_HdrA2"/>
    <property type="match status" value="1"/>
</dbReference>